<dbReference type="EMBL" id="CM044702">
    <property type="protein sequence ID" value="KAI5676145.1"/>
    <property type="molecule type" value="Genomic_DNA"/>
</dbReference>
<gene>
    <name evidence="1" type="ORF">M9H77_07095</name>
</gene>
<protein>
    <submittedName>
        <fullName evidence="1">Uncharacterized protein</fullName>
    </submittedName>
</protein>
<name>A0ACC0BTY1_CATRO</name>
<keyword evidence="2" id="KW-1185">Reference proteome</keyword>
<evidence type="ECO:0000313" key="1">
    <source>
        <dbReference type="EMBL" id="KAI5676145.1"/>
    </source>
</evidence>
<reference evidence="2" key="1">
    <citation type="journal article" date="2023" name="Nat. Plants">
        <title>Single-cell RNA sequencing provides a high-resolution roadmap for understanding the multicellular compartmentation of specialized metabolism.</title>
        <authorList>
            <person name="Sun S."/>
            <person name="Shen X."/>
            <person name="Li Y."/>
            <person name="Li Y."/>
            <person name="Wang S."/>
            <person name="Li R."/>
            <person name="Zhang H."/>
            <person name="Shen G."/>
            <person name="Guo B."/>
            <person name="Wei J."/>
            <person name="Xu J."/>
            <person name="St-Pierre B."/>
            <person name="Chen S."/>
            <person name="Sun C."/>
        </authorList>
    </citation>
    <scope>NUCLEOTIDE SEQUENCE [LARGE SCALE GENOMIC DNA]</scope>
</reference>
<dbReference type="Proteomes" id="UP001060085">
    <property type="component" value="Linkage Group LG02"/>
</dbReference>
<accession>A0ACC0BTY1</accession>
<evidence type="ECO:0000313" key="2">
    <source>
        <dbReference type="Proteomes" id="UP001060085"/>
    </source>
</evidence>
<organism evidence="1 2">
    <name type="scientific">Catharanthus roseus</name>
    <name type="common">Madagascar periwinkle</name>
    <name type="synonym">Vinca rosea</name>
    <dbReference type="NCBI Taxonomy" id="4058"/>
    <lineage>
        <taxon>Eukaryota</taxon>
        <taxon>Viridiplantae</taxon>
        <taxon>Streptophyta</taxon>
        <taxon>Embryophyta</taxon>
        <taxon>Tracheophyta</taxon>
        <taxon>Spermatophyta</taxon>
        <taxon>Magnoliopsida</taxon>
        <taxon>eudicotyledons</taxon>
        <taxon>Gunneridae</taxon>
        <taxon>Pentapetalae</taxon>
        <taxon>asterids</taxon>
        <taxon>lamiids</taxon>
        <taxon>Gentianales</taxon>
        <taxon>Apocynaceae</taxon>
        <taxon>Rauvolfioideae</taxon>
        <taxon>Vinceae</taxon>
        <taxon>Catharanthinae</taxon>
        <taxon>Catharanthus</taxon>
    </lineage>
</organism>
<sequence length="149" mass="17334">MNQDDQEANELIHGLITRVRTRRGDLGGREYNRPQEEVPSHEAWHGDNLFEDYGENPNVDNALDKIKWKVRSFKEESFEDSRKPSKLLILYTISKDYSMEQVGGEKDQVIGRISVEGKHLIITVWSELWVSVVEENQVLLKVKILQKLN</sequence>
<comment type="caution">
    <text evidence="1">The sequence shown here is derived from an EMBL/GenBank/DDBJ whole genome shotgun (WGS) entry which is preliminary data.</text>
</comment>
<proteinExistence type="predicted"/>